<reference evidence="1 2" key="1">
    <citation type="submission" date="2018-06" db="EMBL/GenBank/DDBJ databases">
        <title>Whole genome sequencing of a novel hydrocarbon degrading bacterial strain, PW21 isolated from oil contaminated produced water sample.</title>
        <authorList>
            <person name="Nagkirti P."/>
            <person name="Shaikh A."/>
            <person name="Gowdaman V."/>
            <person name="Engineer A.E."/>
            <person name="Dagar S."/>
            <person name="Dhakephalkar P.K."/>
        </authorList>
    </citation>
    <scope>NUCLEOTIDE SEQUENCE [LARGE SCALE GENOMIC DNA]</scope>
    <source>
        <strain evidence="1 2">PW21</strain>
    </source>
</reference>
<evidence type="ECO:0000313" key="2">
    <source>
        <dbReference type="Proteomes" id="UP000248783"/>
    </source>
</evidence>
<organism evidence="1 2">
    <name type="scientific">Xylanimonas oleitrophica</name>
    <dbReference type="NCBI Taxonomy" id="2607479"/>
    <lineage>
        <taxon>Bacteria</taxon>
        <taxon>Bacillati</taxon>
        <taxon>Actinomycetota</taxon>
        <taxon>Actinomycetes</taxon>
        <taxon>Micrococcales</taxon>
        <taxon>Promicromonosporaceae</taxon>
        <taxon>Xylanimonas</taxon>
    </lineage>
</organism>
<sequence length="84" mass="8775">MWGTPKSHESRQAPLPEFLTDVLAKAIEGQGPDALVFIGPKGGILQQDTTCGRTFTPAVNFAGAAASTLQRALHLSPAAQNGVF</sequence>
<dbReference type="AlphaFoldDB" id="A0A2W5WQN5"/>
<evidence type="ECO:0000313" key="1">
    <source>
        <dbReference type="EMBL" id="PZR53849.1"/>
    </source>
</evidence>
<proteinExistence type="predicted"/>
<keyword evidence="2" id="KW-1185">Reference proteome</keyword>
<dbReference type="Proteomes" id="UP000248783">
    <property type="component" value="Unassembled WGS sequence"/>
</dbReference>
<accession>A0A2W5WQN5</accession>
<dbReference type="EMBL" id="QKWH01000003">
    <property type="protein sequence ID" value="PZR53849.1"/>
    <property type="molecule type" value="Genomic_DNA"/>
</dbReference>
<protein>
    <submittedName>
        <fullName evidence="1">Uncharacterized protein</fullName>
    </submittedName>
</protein>
<gene>
    <name evidence="1" type="ORF">DNL40_07010</name>
</gene>
<name>A0A2W5WQN5_9MICO</name>
<comment type="caution">
    <text evidence="1">The sequence shown here is derived from an EMBL/GenBank/DDBJ whole genome shotgun (WGS) entry which is preliminary data.</text>
</comment>